<dbReference type="EMBL" id="JAINUF010000007">
    <property type="protein sequence ID" value="KAJ8353726.1"/>
    <property type="molecule type" value="Genomic_DNA"/>
</dbReference>
<reference evidence="2" key="1">
    <citation type="journal article" date="2023" name="Science">
        <title>Genome structures resolve the early diversification of teleost fishes.</title>
        <authorList>
            <person name="Parey E."/>
            <person name="Louis A."/>
            <person name="Montfort J."/>
            <person name="Bouchez O."/>
            <person name="Roques C."/>
            <person name="Iampietro C."/>
            <person name="Lluch J."/>
            <person name="Castinel A."/>
            <person name="Donnadieu C."/>
            <person name="Desvignes T."/>
            <person name="Floi Bucao C."/>
            <person name="Jouanno E."/>
            <person name="Wen M."/>
            <person name="Mejri S."/>
            <person name="Dirks R."/>
            <person name="Jansen H."/>
            <person name="Henkel C."/>
            <person name="Chen W.J."/>
            <person name="Zahm M."/>
            <person name="Cabau C."/>
            <person name="Klopp C."/>
            <person name="Thompson A.W."/>
            <person name="Robinson-Rechavi M."/>
            <person name="Braasch I."/>
            <person name="Lecointre G."/>
            <person name="Bobe J."/>
            <person name="Postlethwait J.H."/>
            <person name="Berthelot C."/>
            <person name="Roest Crollius H."/>
            <person name="Guiguen Y."/>
        </authorList>
    </citation>
    <scope>NUCLEOTIDE SEQUENCE</scope>
    <source>
        <strain evidence="2">WJC10195</strain>
    </source>
</reference>
<evidence type="ECO:0000313" key="3">
    <source>
        <dbReference type="Proteomes" id="UP001152622"/>
    </source>
</evidence>
<keyword evidence="3" id="KW-1185">Reference proteome</keyword>
<dbReference type="AlphaFoldDB" id="A0A9Q1F985"/>
<dbReference type="Proteomes" id="UP001152622">
    <property type="component" value="Chromosome 7"/>
</dbReference>
<feature type="region of interest" description="Disordered" evidence="1">
    <location>
        <begin position="61"/>
        <end position="93"/>
    </location>
</feature>
<accession>A0A9Q1F985</accession>
<organism evidence="2 3">
    <name type="scientific">Synaphobranchus kaupii</name>
    <name type="common">Kaup's arrowtooth eel</name>
    <dbReference type="NCBI Taxonomy" id="118154"/>
    <lineage>
        <taxon>Eukaryota</taxon>
        <taxon>Metazoa</taxon>
        <taxon>Chordata</taxon>
        <taxon>Craniata</taxon>
        <taxon>Vertebrata</taxon>
        <taxon>Euteleostomi</taxon>
        <taxon>Actinopterygii</taxon>
        <taxon>Neopterygii</taxon>
        <taxon>Teleostei</taxon>
        <taxon>Anguilliformes</taxon>
        <taxon>Synaphobranchidae</taxon>
        <taxon>Synaphobranchus</taxon>
    </lineage>
</organism>
<proteinExistence type="predicted"/>
<gene>
    <name evidence="2" type="ORF">SKAU_G00212930</name>
</gene>
<comment type="caution">
    <text evidence="2">The sequence shown here is derived from an EMBL/GenBank/DDBJ whole genome shotgun (WGS) entry which is preliminary data.</text>
</comment>
<evidence type="ECO:0000256" key="1">
    <source>
        <dbReference type="SAM" id="MobiDB-lite"/>
    </source>
</evidence>
<sequence>MPKGIKAEVTGLRGGRDARRLLITDPTRKRAFLSDLPRLGETILLGFRELHSRVPERSFFNYSPAPTGEEVTNPATGQEQVHPPRIPVIGRDR</sequence>
<evidence type="ECO:0000313" key="2">
    <source>
        <dbReference type="EMBL" id="KAJ8353726.1"/>
    </source>
</evidence>
<name>A0A9Q1F985_SYNKA</name>
<protein>
    <submittedName>
        <fullName evidence="2">Uncharacterized protein</fullName>
    </submittedName>
</protein>